<reference evidence="2 3" key="1">
    <citation type="submission" date="2020-09" db="EMBL/GenBank/DDBJ databases">
        <title>Echinicola sp. CAU 1574 isolated from sand of Sido Beach.</title>
        <authorList>
            <person name="Kim W."/>
        </authorList>
    </citation>
    <scope>NUCLEOTIDE SEQUENCE [LARGE SCALE GENOMIC DNA]</scope>
    <source>
        <strain evidence="2 3">CAU 1574</strain>
    </source>
</reference>
<feature type="transmembrane region" description="Helical" evidence="1">
    <location>
        <begin position="36"/>
        <end position="53"/>
    </location>
</feature>
<dbReference type="PRINTS" id="PR01490">
    <property type="entry name" value="RTXTOXIND"/>
</dbReference>
<dbReference type="PANTHER" id="PTHR30386:SF27">
    <property type="entry name" value="MEMBRANE FUSION PROTEIN (MFP) FAMILY PROTEIN"/>
    <property type="match status" value="1"/>
</dbReference>
<dbReference type="SUPFAM" id="SSF51230">
    <property type="entry name" value="Single hybrid motif"/>
    <property type="match status" value="1"/>
</dbReference>
<name>A0ABR9AJU4_9BACT</name>
<proteinExistence type="predicted"/>
<accession>A0ABR9AJU4</accession>
<dbReference type="PANTHER" id="PTHR30386">
    <property type="entry name" value="MEMBRANE FUSION SUBUNIT OF EMRAB-TOLC MULTIDRUG EFFLUX PUMP"/>
    <property type="match status" value="1"/>
</dbReference>
<keyword evidence="1" id="KW-1133">Transmembrane helix</keyword>
<keyword evidence="3" id="KW-1185">Reference proteome</keyword>
<keyword evidence="1" id="KW-0472">Membrane</keyword>
<dbReference type="InterPro" id="IPR050739">
    <property type="entry name" value="MFP"/>
</dbReference>
<dbReference type="RefSeq" id="WP_192009962.1">
    <property type="nucleotide sequence ID" value="NZ_JACYTQ010000003.1"/>
</dbReference>
<dbReference type="Gene3D" id="2.40.50.100">
    <property type="match status" value="1"/>
</dbReference>
<sequence length="458" mass="52225">MLNISENSISKHIKQKDFKAFKVLEEFSYFKFSRRAVILFLLGLLVFLLLPWTQNIQTNGYVTTISPEQRPQSIQTVIAGRLEKWYVKEGDFVNKGDTVVFMSDAKSEYFDPALIERTQEQLDAKMGSSDSYEAKISAIQNQYAALQGGMQLKLRQLENKILQTTNKVQMDSIDLVAYQTNLKIAENQLVRTQELHEKGLKSLTELQEKEMKVQEANAKVTVGRNKLLNTRNELLNLDLEMSSTEQDYRDKLAKAQSDIQSALSAKLGTAAEVSKLRNQISNYSQRQRLYYVTAPQAGYITKAIKKGVGEVIKEGTDIVSIMPQDYDLAVEVYVKPQDLPLIQQGDRVRLRFDGWPAIVISGWPEASTGVFTGKVFAMDRFISSNGYYRILVSPDPDDREWPDKLSMGTGVQTFMLLNNVPIWYEIWRQLNGFPPDYYSKEKRSPEPLKLKAPLKSVK</sequence>
<comment type="caution">
    <text evidence="2">The sequence shown here is derived from an EMBL/GenBank/DDBJ whole genome shotgun (WGS) entry which is preliminary data.</text>
</comment>
<dbReference type="EMBL" id="JACYTQ010000003">
    <property type="protein sequence ID" value="MBD8489071.1"/>
    <property type="molecule type" value="Genomic_DNA"/>
</dbReference>
<organism evidence="2 3">
    <name type="scientific">Echinicola arenosa</name>
    <dbReference type="NCBI Taxonomy" id="2774144"/>
    <lineage>
        <taxon>Bacteria</taxon>
        <taxon>Pseudomonadati</taxon>
        <taxon>Bacteroidota</taxon>
        <taxon>Cytophagia</taxon>
        <taxon>Cytophagales</taxon>
        <taxon>Cyclobacteriaceae</taxon>
        <taxon>Echinicola</taxon>
    </lineage>
</organism>
<keyword evidence="1" id="KW-0812">Transmembrane</keyword>
<evidence type="ECO:0000313" key="2">
    <source>
        <dbReference type="EMBL" id="MBD8489071.1"/>
    </source>
</evidence>
<dbReference type="Proteomes" id="UP000647133">
    <property type="component" value="Unassembled WGS sequence"/>
</dbReference>
<gene>
    <name evidence="2" type="ORF">IFO69_09965</name>
</gene>
<protein>
    <submittedName>
        <fullName evidence="2">HlyD family efflux transporter periplasmic adaptor subunit</fullName>
    </submittedName>
</protein>
<dbReference type="InterPro" id="IPR011053">
    <property type="entry name" value="Single_hybrid_motif"/>
</dbReference>
<evidence type="ECO:0000313" key="3">
    <source>
        <dbReference type="Proteomes" id="UP000647133"/>
    </source>
</evidence>
<evidence type="ECO:0000256" key="1">
    <source>
        <dbReference type="SAM" id="Phobius"/>
    </source>
</evidence>